<proteinExistence type="inferred from homology"/>
<sequence>MSAPMRPADTVAAPSTPNRRALRLMATTAFICLAGVTDGLAQTTAPAPVATSAARPFNIPAQPLASALNAFGRQSGLQVTLASATSRGITSRPVQGSLTPQQALARMLDGTGIAFRITGEGTAVVGQSAPVEGHAGAVEGELLDVVSVAGDGISRGGVAETVIGPQALERLNPQDLADVFREQPGIEVGSSVPMSQKVYVHGIEETNLAVTIDGSRQNNKVFHHMGTNLIDPGVLKAVRVDAGVAPADAGPGALAGTIAYETKDARDFLDADGFGGIGKYSFNFNGDTSLANITGYARQGGFETLGYFNIGQGNEFTAGNGDVVMGTSTNLVNGIGKVSYEAPTGDRFSISYESVSDDAPRPYRANGSDFPGARPWDPELTPYDIQRQNTVFTYTDSTPEGWWDPKLVLAYSSTEISKLTYLNPRSGLPSPYTTSGKTDSFNGKFENKFAFGLGTVIAGIDFYDDTAQLYDPYDAATEKATNVGLYAQARLEPWERTRLSFGGRADNQWFTGTTGESWDNAGLSGNVSGEYDVIENFLTARAGYSHVWAGIPLAENFYMNPAWDYAGGAEPVTSNNAMAGLKATYQGFTLEGSVFRTDIYNARVVTYSNAQFGAIRARDIESRGFEIAGGYEWETGFIRVKYADIDVTIDGVQADSDTGNYLATPVGQMITFVVAQRIPQWGLTIGGNVEVALEYDDLPTVVPDGWGDTLTTSIPGYTVVNIYAEYRPVTAPHLMLRLDVNNLFDETYASRGTYGQDIADVVPLYQPGRSFIVTASAKF</sequence>
<dbReference type="InterPro" id="IPR039426">
    <property type="entry name" value="TonB-dep_rcpt-like"/>
</dbReference>
<dbReference type="InterPro" id="IPR036942">
    <property type="entry name" value="Beta-barrel_TonB_sf"/>
</dbReference>
<dbReference type="RefSeq" id="WP_091437680.1">
    <property type="nucleotide sequence ID" value="NZ_FMTP01000002.1"/>
</dbReference>
<accession>A0A1G4RFY3</accession>
<keyword evidence="10 15" id="KW-0675">Receptor</keyword>
<evidence type="ECO:0000256" key="1">
    <source>
        <dbReference type="ARBA" id="ARBA00004571"/>
    </source>
</evidence>
<evidence type="ECO:0000256" key="12">
    <source>
        <dbReference type="PROSITE-ProRule" id="PRU01360"/>
    </source>
</evidence>
<dbReference type="Pfam" id="PF07660">
    <property type="entry name" value="STN"/>
    <property type="match status" value="1"/>
</dbReference>
<evidence type="ECO:0000256" key="5">
    <source>
        <dbReference type="ARBA" id="ARBA00022496"/>
    </source>
</evidence>
<dbReference type="GO" id="GO:0015344">
    <property type="term" value="F:siderophore uptake transmembrane transporter activity"/>
    <property type="evidence" value="ECO:0007669"/>
    <property type="project" value="TreeGrafter"/>
</dbReference>
<evidence type="ECO:0000256" key="4">
    <source>
        <dbReference type="ARBA" id="ARBA00022452"/>
    </source>
</evidence>
<evidence type="ECO:0000256" key="9">
    <source>
        <dbReference type="ARBA" id="ARBA00023136"/>
    </source>
</evidence>
<evidence type="ECO:0000256" key="2">
    <source>
        <dbReference type="ARBA" id="ARBA00009810"/>
    </source>
</evidence>
<evidence type="ECO:0000259" key="14">
    <source>
        <dbReference type="SMART" id="SM00965"/>
    </source>
</evidence>
<evidence type="ECO:0000313" key="16">
    <source>
        <dbReference type="Proteomes" id="UP000198889"/>
    </source>
</evidence>
<keyword evidence="16" id="KW-1185">Reference proteome</keyword>
<dbReference type="Gene3D" id="2.40.170.20">
    <property type="entry name" value="TonB-dependent receptor, beta-barrel domain"/>
    <property type="match status" value="1"/>
</dbReference>
<dbReference type="EMBL" id="FMTP01000002">
    <property type="protein sequence ID" value="SCW55385.1"/>
    <property type="molecule type" value="Genomic_DNA"/>
</dbReference>
<feature type="domain" description="Secretin/TonB short N-terminal" evidence="14">
    <location>
        <begin position="77"/>
        <end position="128"/>
    </location>
</feature>
<evidence type="ECO:0000313" key="15">
    <source>
        <dbReference type="EMBL" id="SCW55385.1"/>
    </source>
</evidence>
<dbReference type="InterPro" id="IPR011662">
    <property type="entry name" value="Secretin/TonB_short_N"/>
</dbReference>
<dbReference type="Pfam" id="PF07715">
    <property type="entry name" value="Plug"/>
    <property type="match status" value="1"/>
</dbReference>
<dbReference type="AlphaFoldDB" id="A0A1G4RFY3"/>
<evidence type="ECO:0000256" key="10">
    <source>
        <dbReference type="ARBA" id="ARBA00023170"/>
    </source>
</evidence>
<evidence type="ECO:0000256" key="3">
    <source>
        <dbReference type="ARBA" id="ARBA00022448"/>
    </source>
</evidence>
<dbReference type="SUPFAM" id="SSF56935">
    <property type="entry name" value="Porins"/>
    <property type="match status" value="1"/>
</dbReference>
<dbReference type="PANTHER" id="PTHR30069:SF41">
    <property type="entry name" value="HEME_HEMOPEXIN UTILIZATION PROTEIN C"/>
    <property type="match status" value="1"/>
</dbReference>
<dbReference type="PANTHER" id="PTHR30069">
    <property type="entry name" value="TONB-DEPENDENT OUTER MEMBRANE RECEPTOR"/>
    <property type="match status" value="1"/>
</dbReference>
<reference evidence="16" key="1">
    <citation type="submission" date="2016-10" db="EMBL/GenBank/DDBJ databases">
        <authorList>
            <person name="Varghese N."/>
            <person name="Submissions S."/>
        </authorList>
    </citation>
    <scope>NUCLEOTIDE SEQUENCE [LARGE SCALE GENOMIC DNA]</scope>
    <source>
        <strain evidence="16">CGMCC 1.1761</strain>
    </source>
</reference>
<keyword evidence="3 12" id="KW-0813">Transport</keyword>
<dbReference type="STRING" id="177413.SAMN05660859_1599"/>
<evidence type="ECO:0000256" key="11">
    <source>
        <dbReference type="ARBA" id="ARBA00023237"/>
    </source>
</evidence>
<organism evidence="15 16">
    <name type="scientific">Ancylobacter rudongensis</name>
    <dbReference type="NCBI Taxonomy" id="177413"/>
    <lineage>
        <taxon>Bacteria</taxon>
        <taxon>Pseudomonadati</taxon>
        <taxon>Pseudomonadota</taxon>
        <taxon>Alphaproteobacteria</taxon>
        <taxon>Hyphomicrobiales</taxon>
        <taxon>Xanthobacteraceae</taxon>
        <taxon>Ancylobacter</taxon>
    </lineage>
</organism>
<keyword evidence="11 12" id="KW-0998">Cell outer membrane</keyword>
<dbReference type="InterPro" id="IPR000531">
    <property type="entry name" value="Beta-barrel_TonB"/>
</dbReference>
<dbReference type="GO" id="GO:0044718">
    <property type="term" value="P:siderophore transmembrane transport"/>
    <property type="evidence" value="ECO:0007669"/>
    <property type="project" value="TreeGrafter"/>
</dbReference>
<comment type="subcellular location">
    <subcellularLocation>
        <location evidence="1 12">Cell outer membrane</location>
        <topology evidence="1 12">Multi-pass membrane protein</topology>
    </subcellularLocation>
</comment>
<keyword evidence="7" id="KW-0408">Iron</keyword>
<dbReference type="SMART" id="SM00965">
    <property type="entry name" value="STN"/>
    <property type="match status" value="1"/>
</dbReference>
<dbReference type="GO" id="GO:0009279">
    <property type="term" value="C:cell outer membrane"/>
    <property type="evidence" value="ECO:0007669"/>
    <property type="project" value="UniProtKB-SubCell"/>
</dbReference>
<evidence type="ECO:0000256" key="7">
    <source>
        <dbReference type="ARBA" id="ARBA00023004"/>
    </source>
</evidence>
<dbReference type="InterPro" id="IPR037066">
    <property type="entry name" value="Plug_dom_sf"/>
</dbReference>
<protein>
    <submittedName>
        <fullName evidence="15">Hemoglobin/transferrin/lactoferrin receptor protein</fullName>
    </submittedName>
</protein>
<dbReference type="Proteomes" id="UP000198889">
    <property type="component" value="Unassembled WGS sequence"/>
</dbReference>
<keyword evidence="8 13" id="KW-0798">TonB box</keyword>
<dbReference type="Gene3D" id="2.170.130.10">
    <property type="entry name" value="TonB-dependent receptor, plug domain"/>
    <property type="match status" value="1"/>
</dbReference>
<dbReference type="PROSITE" id="PS52016">
    <property type="entry name" value="TONB_DEPENDENT_REC_3"/>
    <property type="match status" value="1"/>
</dbReference>
<keyword evidence="4 12" id="KW-1134">Transmembrane beta strand</keyword>
<gene>
    <name evidence="15" type="ORF">SAMN05660859_1599</name>
</gene>
<keyword evidence="6 12" id="KW-0812">Transmembrane</keyword>
<evidence type="ECO:0000256" key="8">
    <source>
        <dbReference type="ARBA" id="ARBA00023077"/>
    </source>
</evidence>
<dbReference type="InterPro" id="IPR012910">
    <property type="entry name" value="Plug_dom"/>
</dbReference>
<keyword evidence="5" id="KW-0406">Ion transport</keyword>
<evidence type="ECO:0000256" key="6">
    <source>
        <dbReference type="ARBA" id="ARBA00022692"/>
    </source>
</evidence>
<dbReference type="Gene3D" id="3.55.50.30">
    <property type="match status" value="1"/>
</dbReference>
<evidence type="ECO:0000256" key="13">
    <source>
        <dbReference type="RuleBase" id="RU003357"/>
    </source>
</evidence>
<name>A0A1G4RFY3_9HYPH</name>
<comment type="similarity">
    <text evidence="2 12 13">Belongs to the TonB-dependent receptor family.</text>
</comment>
<keyword evidence="9 12" id="KW-0472">Membrane</keyword>
<keyword evidence="5" id="KW-0410">Iron transport</keyword>
<dbReference type="Pfam" id="PF00593">
    <property type="entry name" value="TonB_dep_Rec_b-barrel"/>
    <property type="match status" value="1"/>
</dbReference>